<feature type="compositionally biased region" description="Polar residues" evidence="1">
    <location>
        <begin position="91"/>
        <end position="101"/>
    </location>
</feature>
<feature type="region of interest" description="Disordered" evidence="1">
    <location>
        <begin position="68"/>
        <end position="250"/>
    </location>
</feature>
<sequence length="824" mass="91316">MGDFDVATIKSMFEKGAQVEEIAPKGRSQERRRTIATLGLSPGTFQTHKKSVIRNSQKQVRISPIPVCKKDGETEDTKKMVEKVSKPPLSKSVTKDTSMNRRMTMPISYSFVPPQTEYNEKTASKSKIKAARDVKDKDSSSPESKADGVSRGALKPSFSGKRNFFDRQSSSASDSKVAAIGKSKVKPRALAPKKAEKPGLKQSKAVKSETKSIQKKDEPKNVTKAAVKKDPNKSITKTIEKKDSNKSFKKVATEPKKVSKFAYTSIIKDKRASPYATMGHAGRRNSAYATTGHADRTNSNDGEQSLMSDPFPMRRQSLSDLPLPEHESVDVNDFHCSHGHSLGLLDELSEEVINGKKTVTREKDMNLLKDRKTVTSMIQQFSSRPTPIHGNKSHQLKSIQASMPQPPPPPIHEDDSLDLNTADDSDIIEEVTVVSEYTPSSSRHVGSDDDEDYSYEEVTATEADDFTETDSFMMSSVGMETASRASYTPSLKSQRRVVVDFQNMEMPASKIKEKHLKVVKDLDLLMTKSANQPETKVQRTIKDKMMQNLLNSNKSLVPEGVRQSLLQADLTIHEVSEIVAHLNMCEESNLPIRWDLIKDIVYPDEIDDETSKAFEEAMNLQGGAQSNLPPMSPSRVFPKKGQAATPTGTLGKAAAQELFRNQYDLSQDDMADIFAHLTLCEETGTPIRWDLVYQIVYPEDEMSADDSQTDPGSMMVDALDDNETVTSWYSIYPEFDECGSEVTFNIEEDDEVGSLSRTKIANPTGSKTDGISGQLSPQRPGPASDNPGLATQNDEQLLRKRIEQLQLASGKKGSFQVHKRKKGV</sequence>
<dbReference type="Proteomes" id="UP001295423">
    <property type="component" value="Unassembled WGS sequence"/>
</dbReference>
<feature type="region of interest" description="Disordered" evidence="1">
    <location>
        <begin position="749"/>
        <end position="794"/>
    </location>
</feature>
<dbReference type="AlphaFoldDB" id="A0AAD2G654"/>
<comment type="caution">
    <text evidence="2">The sequence shown here is derived from an EMBL/GenBank/DDBJ whole genome shotgun (WGS) entry which is preliminary data.</text>
</comment>
<name>A0AAD2G654_9STRA</name>
<evidence type="ECO:0000313" key="3">
    <source>
        <dbReference type="Proteomes" id="UP001295423"/>
    </source>
</evidence>
<evidence type="ECO:0000256" key="1">
    <source>
        <dbReference type="SAM" id="MobiDB-lite"/>
    </source>
</evidence>
<organism evidence="2 3">
    <name type="scientific">Cylindrotheca closterium</name>
    <dbReference type="NCBI Taxonomy" id="2856"/>
    <lineage>
        <taxon>Eukaryota</taxon>
        <taxon>Sar</taxon>
        <taxon>Stramenopiles</taxon>
        <taxon>Ochrophyta</taxon>
        <taxon>Bacillariophyta</taxon>
        <taxon>Bacillariophyceae</taxon>
        <taxon>Bacillariophycidae</taxon>
        <taxon>Bacillariales</taxon>
        <taxon>Bacillariaceae</taxon>
        <taxon>Cylindrotheca</taxon>
    </lineage>
</organism>
<evidence type="ECO:0000313" key="2">
    <source>
        <dbReference type="EMBL" id="CAJ1960939.1"/>
    </source>
</evidence>
<proteinExistence type="predicted"/>
<feature type="compositionally biased region" description="Basic and acidic residues" evidence="1">
    <location>
        <begin position="130"/>
        <end position="148"/>
    </location>
</feature>
<keyword evidence="3" id="KW-1185">Reference proteome</keyword>
<feature type="compositionally biased region" description="Basic and acidic residues" evidence="1">
    <location>
        <begin position="68"/>
        <end position="85"/>
    </location>
</feature>
<accession>A0AAD2G654</accession>
<reference evidence="2" key="1">
    <citation type="submission" date="2023-08" db="EMBL/GenBank/DDBJ databases">
        <authorList>
            <person name="Audoor S."/>
            <person name="Bilcke G."/>
        </authorList>
    </citation>
    <scope>NUCLEOTIDE SEQUENCE</scope>
</reference>
<feature type="region of interest" description="Disordered" evidence="1">
    <location>
        <begin position="275"/>
        <end position="308"/>
    </location>
</feature>
<feature type="compositionally biased region" description="Basic and acidic residues" evidence="1">
    <location>
        <begin position="206"/>
        <end position="250"/>
    </location>
</feature>
<gene>
    <name evidence="2" type="ORF">CYCCA115_LOCUS18959</name>
</gene>
<dbReference type="EMBL" id="CAKOGP040002080">
    <property type="protein sequence ID" value="CAJ1960939.1"/>
    <property type="molecule type" value="Genomic_DNA"/>
</dbReference>
<protein>
    <submittedName>
        <fullName evidence="2">Uncharacterized protein</fullName>
    </submittedName>
</protein>
<feature type="compositionally biased region" description="Polar residues" evidence="1">
    <location>
        <begin position="755"/>
        <end position="777"/>
    </location>
</feature>